<protein>
    <submittedName>
        <fullName evidence="2">Exosortase F system-associated protein</fullName>
    </submittedName>
</protein>
<keyword evidence="1" id="KW-1133">Transmembrane helix</keyword>
<keyword evidence="1" id="KW-0472">Membrane</keyword>
<dbReference type="AlphaFoldDB" id="A0A2S8A780"/>
<feature type="transmembrane region" description="Helical" evidence="1">
    <location>
        <begin position="7"/>
        <end position="23"/>
    </location>
</feature>
<dbReference type="Proteomes" id="UP000238042">
    <property type="component" value="Unassembled WGS sequence"/>
</dbReference>
<evidence type="ECO:0000256" key="1">
    <source>
        <dbReference type="SAM" id="Phobius"/>
    </source>
</evidence>
<dbReference type="EMBL" id="PSZM01000046">
    <property type="protein sequence ID" value="PQL90413.1"/>
    <property type="molecule type" value="Genomic_DNA"/>
</dbReference>
<feature type="transmembrane region" description="Helical" evidence="1">
    <location>
        <begin position="88"/>
        <end position="110"/>
    </location>
</feature>
<sequence length="145" mass="17556">MRQIIKIVGIVICFLLLIFIRKYETVLFYDPLLSFFKQSDFNHYNSPPFDSIKLLYSLIFRYFLNSIISIMIIYLWFKNKKITKFSCFIFIIVFILFTILYLISISNNFLLGYMPTYYIRRILIHPLLLLLLIPIFIYTLKFSKN</sequence>
<proteinExistence type="predicted"/>
<comment type="caution">
    <text evidence="2">The sequence shown here is derived from an EMBL/GenBank/DDBJ whole genome shotgun (WGS) entry which is preliminary data.</text>
</comment>
<keyword evidence="1" id="KW-0812">Transmembrane</keyword>
<dbReference type="NCBIfam" id="TIGR04127">
    <property type="entry name" value="flavo_near_exo"/>
    <property type="match status" value="1"/>
</dbReference>
<feature type="transmembrane region" description="Helical" evidence="1">
    <location>
        <begin position="54"/>
        <end position="76"/>
    </location>
</feature>
<evidence type="ECO:0000313" key="2">
    <source>
        <dbReference type="EMBL" id="PQL90413.1"/>
    </source>
</evidence>
<feature type="transmembrane region" description="Helical" evidence="1">
    <location>
        <begin position="122"/>
        <end position="140"/>
    </location>
</feature>
<evidence type="ECO:0000313" key="3">
    <source>
        <dbReference type="Proteomes" id="UP000238042"/>
    </source>
</evidence>
<accession>A0A2S8A780</accession>
<dbReference type="InterPro" id="IPR026414">
    <property type="entry name" value="ExosoTase_F-assoc_memb"/>
</dbReference>
<organism evidence="2 3">
    <name type="scientific">Apibacter adventoris</name>
    <dbReference type="NCBI Taxonomy" id="1679466"/>
    <lineage>
        <taxon>Bacteria</taxon>
        <taxon>Pseudomonadati</taxon>
        <taxon>Bacteroidota</taxon>
        <taxon>Flavobacteriia</taxon>
        <taxon>Flavobacteriales</taxon>
        <taxon>Weeksellaceae</taxon>
        <taxon>Apibacter</taxon>
    </lineage>
</organism>
<keyword evidence="3" id="KW-1185">Reference proteome</keyword>
<gene>
    <name evidence="2" type="ORF">C4S77_10990</name>
</gene>
<reference evidence="2 3" key="1">
    <citation type="submission" date="2018-02" db="EMBL/GenBank/DDBJ databases">
        <title>Genome sequences of Apibacter spp., gut symbionts of Asian honey bees.</title>
        <authorList>
            <person name="Kwong W.K."/>
            <person name="Steele M.I."/>
            <person name="Moran N.A."/>
        </authorList>
    </citation>
    <scope>NUCLEOTIDE SEQUENCE [LARGE SCALE GENOMIC DNA]</scope>
    <source>
        <strain evidence="3">wkB301</strain>
    </source>
</reference>
<name>A0A2S8A780_9FLAO</name>
<dbReference type="OrthoDB" id="982493at2"/>
<dbReference type="RefSeq" id="WP_105247587.1">
    <property type="nucleotide sequence ID" value="NZ_PSZM01000046.1"/>
</dbReference>